<protein>
    <submittedName>
        <fullName evidence="1">Uncharacterized protein</fullName>
    </submittedName>
</protein>
<dbReference type="Proteomes" id="UP001321475">
    <property type="component" value="Chromosome"/>
</dbReference>
<evidence type="ECO:0000313" key="2">
    <source>
        <dbReference type="Proteomes" id="UP001321475"/>
    </source>
</evidence>
<dbReference type="EMBL" id="AP027729">
    <property type="protein sequence ID" value="BDZ41728.1"/>
    <property type="molecule type" value="Genomic_DNA"/>
</dbReference>
<organism evidence="1 2">
    <name type="scientific">Paraoerskovia sediminicola</name>
    <dbReference type="NCBI Taxonomy" id="1138587"/>
    <lineage>
        <taxon>Bacteria</taxon>
        <taxon>Bacillati</taxon>
        <taxon>Actinomycetota</taxon>
        <taxon>Actinomycetes</taxon>
        <taxon>Micrococcales</taxon>
        <taxon>Cellulomonadaceae</taxon>
        <taxon>Paraoerskovia</taxon>
    </lineage>
</organism>
<name>A0ABN6XA34_9CELL</name>
<sequence length="97" mass="10463">MPSYRVVVAVGVLNPSTDPADVVPSAAQAAGALATVEATDLDVVRGEARVTVRFTTDTDVAAAQVAQAVYHRVEELAESSPPRVTRRWGNRWYRLGR</sequence>
<gene>
    <name evidence="1" type="ORF">GCM10025865_10270</name>
</gene>
<reference evidence="2" key="1">
    <citation type="journal article" date="2019" name="Int. J. Syst. Evol. Microbiol.">
        <title>The Global Catalogue of Microorganisms (GCM) 10K type strain sequencing project: providing services to taxonomists for standard genome sequencing and annotation.</title>
        <authorList>
            <consortium name="The Broad Institute Genomics Platform"/>
            <consortium name="The Broad Institute Genome Sequencing Center for Infectious Disease"/>
            <person name="Wu L."/>
            <person name="Ma J."/>
        </authorList>
    </citation>
    <scope>NUCLEOTIDE SEQUENCE [LARGE SCALE GENOMIC DNA]</scope>
    <source>
        <strain evidence="2">NBRC 108565</strain>
    </source>
</reference>
<accession>A0ABN6XA34</accession>
<dbReference type="RefSeq" id="WP_286218827.1">
    <property type="nucleotide sequence ID" value="NZ_AP027729.1"/>
</dbReference>
<evidence type="ECO:0000313" key="1">
    <source>
        <dbReference type="EMBL" id="BDZ41728.1"/>
    </source>
</evidence>
<keyword evidence="2" id="KW-1185">Reference proteome</keyword>
<proteinExistence type="predicted"/>